<protein>
    <recommendedName>
        <fullName evidence="6">ADP-dependent (S)-NAD(P)H-hydrate dehydratase</fullName>
        <ecNumber evidence="6">4.2.1.136</ecNumber>
    </recommendedName>
    <alternativeName>
        <fullName evidence="6">ADP-dependent NAD(P)HX dehydratase</fullName>
    </alternativeName>
</protein>
<dbReference type="EMBL" id="SOFS01000032">
    <property type="protein sequence ID" value="TFC18552.1"/>
    <property type="molecule type" value="Genomic_DNA"/>
</dbReference>
<feature type="binding site" evidence="6">
    <location>
        <position position="142"/>
    </location>
    <ligand>
        <name>(6S)-NADPHX</name>
        <dbReference type="ChEBI" id="CHEBI:64076"/>
    </ligand>
</feature>
<accession>A0ABY2IJW5</accession>
<evidence type="ECO:0000256" key="6">
    <source>
        <dbReference type="HAMAP-Rule" id="MF_01965"/>
    </source>
</evidence>
<evidence type="ECO:0000259" key="7">
    <source>
        <dbReference type="PROSITE" id="PS51383"/>
    </source>
</evidence>
<organism evidence="8 9">
    <name type="scientific">Cryobacterium glucosi</name>
    <dbReference type="NCBI Taxonomy" id="1259175"/>
    <lineage>
        <taxon>Bacteria</taxon>
        <taxon>Bacillati</taxon>
        <taxon>Actinomycetota</taxon>
        <taxon>Actinomycetes</taxon>
        <taxon>Micrococcales</taxon>
        <taxon>Microbacteriaceae</taxon>
        <taxon>Cryobacterium</taxon>
    </lineage>
</organism>
<comment type="subunit">
    <text evidence="6">Homotetramer.</text>
</comment>
<evidence type="ECO:0000256" key="1">
    <source>
        <dbReference type="ARBA" id="ARBA00022741"/>
    </source>
</evidence>
<dbReference type="PANTHER" id="PTHR12592">
    <property type="entry name" value="ATP-DEPENDENT (S)-NAD(P)H-HYDRATE DEHYDRATASE FAMILY MEMBER"/>
    <property type="match status" value="1"/>
</dbReference>
<keyword evidence="5 6" id="KW-0456">Lyase</keyword>
<sequence length="289" mass="28942">MSGFAGWQAWDDERAREWIAVPGASADKYSRGVLGVRTGSRAYPGAAVLGVEAAMRTGLGMVRYLGPRRATSLVLQRRPEIVTAQGRVQAWLLGSGMDASERSPATLEALEGAFAEGVPVVCDAGALDLVGSHSGPTVITPHYRELAGLLSGAGSCAVSGRRVDVTPADIAADPGEWAVRAADLLGVSVLLKGAVTYVASPGGARLTVTGAPPWLATAGAGDVLGGILGALFATHAAALEADAEACAVLAATAALVHGLAAARASAGGPLVALDVAEAIPATIAALLRP</sequence>
<dbReference type="InterPro" id="IPR029056">
    <property type="entry name" value="Ribokinase-like"/>
</dbReference>
<reference evidence="8 9" key="1">
    <citation type="submission" date="2019-03" db="EMBL/GenBank/DDBJ databases">
        <title>Genomics of glacier-inhabiting Cryobacterium strains.</title>
        <authorList>
            <person name="Liu Q."/>
            <person name="Xin Y.-H."/>
        </authorList>
    </citation>
    <scope>NUCLEOTIDE SEQUENCE [LARGE SCALE GENOMIC DNA]</scope>
    <source>
        <strain evidence="8 9">MDB1-5</strain>
    </source>
</reference>
<feature type="binding site" evidence="6">
    <location>
        <position position="221"/>
    </location>
    <ligand>
        <name>AMP</name>
        <dbReference type="ChEBI" id="CHEBI:456215"/>
    </ligand>
</feature>
<evidence type="ECO:0000256" key="4">
    <source>
        <dbReference type="ARBA" id="ARBA00023027"/>
    </source>
</evidence>
<feature type="binding site" evidence="6">
    <location>
        <position position="46"/>
    </location>
    <ligand>
        <name>(6S)-NADPHX</name>
        <dbReference type="ChEBI" id="CHEBI:64076"/>
    </ligand>
</feature>
<comment type="similarity">
    <text evidence="6">Belongs to the NnrD/CARKD family.</text>
</comment>
<dbReference type="Proteomes" id="UP000297604">
    <property type="component" value="Unassembled WGS sequence"/>
</dbReference>
<evidence type="ECO:0000313" key="9">
    <source>
        <dbReference type="Proteomes" id="UP000297604"/>
    </source>
</evidence>
<comment type="catalytic activity">
    <reaction evidence="6">
        <text>(6S)-NADPHX + ADP = AMP + phosphate + NADPH + H(+)</text>
        <dbReference type="Rhea" id="RHEA:32235"/>
        <dbReference type="ChEBI" id="CHEBI:15378"/>
        <dbReference type="ChEBI" id="CHEBI:43474"/>
        <dbReference type="ChEBI" id="CHEBI:57783"/>
        <dbReference type="ChEBI" id="CHEBI:64076"/>
        <dbReference type="ChEBI" id="CHEBI:456215"/>
        <dbReference type="ChEBI" id="CHEBI:456216"/>
        <dbReference type="EC" id="4.2.1.136"/>
    </reaction>
</comment>
<comment type="caution">
    <text evidence="8">The sequence shown here is derived from an EMBL/GenBank/DDBJ whole genome shotgun (WGS) entry which is preliminary data.</text>
</comment>
<evidence type="ECO:0000256" key="2">
    <source>
        <dbReference type="ARBA" id="ARBA00022840"/>
    </source>
</evidence>
<feature type="binding site" evidence="6">
    <location>
        <position position="96"/>
    </location>
    <ligand>
        <name>(6S)-NADPHX</name>
        <dbReference type="ChEBI" id="CHEBI:64076"/>
    </ligand>
</feature>
<keyword evidence="2 6" id="KW-0067">ATP-binding</keyword>
<proteinExistence type="inferred from homology"/>
<keyword evidence="3 6" id="KW-0521">NADP</keyword>
<dbReference type="Pfam" id="PF01256">
    <property type="entry name" value="Carb_kinase"/>
    <property type="match status" value="1"/>
</dbReference>
<name>A0ABY2IJW5_9MICO</name>
<keyword evidence="9" id="KW-1185">Reference proteome</keyword>
<dbReference type="InterPro" id="IPR000631">
    <property type="entry name" value="CARKD"/>
</dbReference>
<dbReference type="CDD" id="cd01171">
    <property type="entry name" value="YXKO-related"/>
    <property type="match status" value="1"/>
</dbReference>
<dbReference type="SUPFAM" id="SSF53613">
    <property type="entry name" value="Ribokinase-like"/>
    <property type="match status" value="1"/>
</dbReference>
<dbReference type="HAMAP" id="MF_01965">
    <property type="entry name" value="NADHX_dehydratase"/>
    <property type="match status" value="1"/>
</dbReference>
<dbReference type="Gene3D" id="3.40.1190.20">
    <property type="match status" value="1"/>
</dbReference>
<comment type="function">
    <text evidence="6">Catalyzes the dehydration of the S-form of NAD(P)HX at the expense of ADP, which is converted to AMP. Together with NAD(P)HX epimerase, which catalyzes the epimerization of the S- and R-forms, the enzyme allows the repair of both epimers of NAD(P)HX, a damaged form of NAD(P)H that is a result of enzymatic or heat-dependent hydration.</text>
</comment>
<dbReference type="EC" id="4.2.1.136" evidence="6"/>
<dbReference type="PANTHER" id="PTHR12592:SF0">
    <property type="entry name" value="ATP-DEPENDENT (S)-NAD(P)H-HYDRATE DEHYDRATASE"/>
    <property type="match status" value="1"/>
</dbReference>
<keyword evidence="4 6" id="KW-0520">NAD</keyword>
<feature type="domain" description="YjeF C-terminal" evidence="7">
    <location>
        <begin position="11"/>
        <end position="286"/>
    </location>
</feature>
<feature type="binding site" evidence="6">
    <location>
        <position position="222"/>
    </location>
    <ligand>
        <name>(6S)-NADPHX</name>
        <dbReference type="ChEBI" id="CHEBI:64076"/>
    </ligand>
</feature>
<gene>
    <name evidence="6" type="primary">nnrD</name>
    <name evidence="8" type="ORF">E3O46_13930</name>
</gene>
<evidence type="ECO:0000256" key="5">
    <source>
        <dbReference type="ARBA" id="ARBA00023239"/>
    </source>
</evidence>
<comment type="cofactor">
    <cofactor evidence="6">
        <name>Mg(2+)</name>
        <dbReference type="ChEBI" id="CHEBI:18420"/>
    </cofactor>
</comment>
<keyword evidence="1 6" id="KW-0547">Nucleotide-binding</keyword>
<evidence type="ECO:0000256" key="3">
    <source>
        <dbReference type="ARBA" id="ARBA00022857"/>
    </source>
</evidence>
<dbReference type="RefSeq" id="WP_134561909.1">
    <property type="nucleotide sequence ID" value="NZ_SOFS01000032.1"/>
</dbReference>
<dbReference type="PROSITE" id="PS51383">
    <property type="entry name" value="YJEF_C_3"/>
    <property type="match status" value="1"/>
</dbReference>
<feature type="binding site" evidence="6">
    <location>
        <begin position="192"/>
        <end position="196"/>
    </location>
    <ligand>
        <name>AMP</name>
        <dbReference type="ChEBI" id="CHEBI:456215"/>
    </ligand>
</feature>
<evidence type="ECO:0000313" key="8">
    <source>
        <dbReference type="EMBL" id="TFC18552.1"/>
    </source>
</evidence>
<comment type="catalytic activity">
    <reaction evidence="6">
        <text>(6S)-NADHX + ADP = AMP + phosphate + NADH + H(+)</text>
        <dbReference type="Rhea" id="RHEA:32223"/>
        <dbReference type="ChEBI" id="CHEBI:15378"/>
        <dbReference type="ChEBI" id="CHEBI:43474"/>
        <dbReference type="ChEBI" id="CHEBI:57945"/>
        <dbReference type="ChEBI" id="CHEBI:64074"/>
        <dbReference type="ChEBI" id="CHEBI:456215"/>
        <dbReference type="ChEBI" id="CHEBI:456216"/>
        <dbReference type="EC" id="4.2.1.136"/>
    </reaction>
</comment>